<feature type="compositionally biased region" description="Basic and acidic residues" evidence="1">
    <location>
        <begin position="63"/>
        <end position="72"/>
    </location>
</feature>
<dbReference type="RefSeq" id="WP_037048701.1">
    <property type="nucleotide sequence ID" value="NZ_BAAAUZ010000041.1"/>
</dbReference>
<feature type="region of interest" description="Disordered" evidence="1">
    <location>
        <begin position="35"/>
        <end position="72"/>
    </location>
</feature>
<reference evidence="3" key="2">
    <citation type="submission" date="2023-01" db="EMBL/GenBank/DDBJ databases">
        <authorList>
            <person name="Sun Q."/>
            <person name="Evtushenko L."/>
        </authorList>
    </citation>
    <scope>NUCLEOTIDE SEQUENCE</scope>
    <source>
        <strain evidence="3">VKM Ac-1069</strain>
    </source>
</reference>
<keyword evidence="2" id="KW-0812">Transmembrane</keyword>
<dbReference type="Proteomes" id="UP001143463">
    <property type="component" value="Unassembled WGS sequence"/>
</dbReference>
<comment type="caution">
    <text evidence="3">The sequence shown here is derived from an EMBL/GenBank/DDBJ whole genome shotgun (WGS) entry which is preliminary data.</text>
</comment>
<gene>
    <name evidence="3" type="ORF">GCM10017577_48860</name>
</gene>
<evidence type="ECO:0000256" key="2">
    <source>
        <dbReference type="SAM" id="Phobius"/>
    </source>
</evidence>
<name>A0A9W6L4Y3_9PSEU</name>
<keyword evidence="2" id="KW-1133">Transmembrane helix</keyword>
<evidence type="ECO:0000313" key="3">
    <source>
        <dbReference type="EMBL" id="GLL13742.1"/>
    </source>
</evidence>
<keyword evidence="2" id="KW-0472">Membrane</keyword>
<feature type="transmembrane region" description="Helical" evidence="2">
    <location>
        <begin position="6"/>
        <end position="25"/>
    </location>
</feature>
<reference evidence="3" key="1">
    <citation type="journal article" date="2014" name="Int. J. Syst. Evol. Microbiol.">
        <title>Complete genome sequence of Corynebacterium casei LMG S-19264T (=DSM 44701T), isolated from a smear-ripened cheese.</title>
        <authorList>
            <consortium name="US DOE Joint Genome Institute (JGI-PGF)"/>
            <person name="Walter F."/>
            <person name="Albersmeier A."/>
            <person name="Kalinowski J."/>
            <person name="Ruckert C."/>
        </authorList>
    </citation>
    <scope>NUCLEOTIDE SEQUENCE</scope>
    <source>
        <strain evidence="3">VKM Ac-1069</strain>
    </source>
</reference>
<protein>
    <submittedName>
        <fullName evidence="3">Uncharacterized protein</fullName>
    </submittedName>
</protein>
<accession>A0A9W6L4Y3</accession>
<evidence type="ECO:0000256" key="1">
    <source>
        <dbReference type="SAM" id="MobiDB-lite"/>
    </source>
</evidence>
<keyword evidence="4" id="KW-1185">Reference proteome</keyword>
<organism evidence="3 4">
    <name type="scientific">Pseudonocardia halophobica</name>
    <dbReference type="NCBI Taxonomy" id="29401"/>
    <lineage>
        <taxon>Bacteria</taxon>
        <taxon>Bacillati</taxon>
        <taxon>Actinomycetota</taxon>
        <taxon>Actinomycetes</taxon>
        <taxon>Pseudonocardiales</taxon>
        <taxon>Pseudonocardiaceae</taxon>
        <taxon>Pseudonocardia</taxon>
    </lineage>
</organism>
<evidence type="ECO:0000313" key="4">
    <source>
        <dbReference type="Proteomes" id="UP001143463"/>
    </source>
</evidence>
<proteinExistence type="predicted"/>
<dbReference type="AlphaFoldDB" id="A0A9W6L4Y3"/>
<sequence>MSVAGWIVVGVLAWVAVALVVAVLVGRMVRLRDRQVPEDPFPRPAPPPEQDPSWPHPGGRAPRTPEPRRPRR</sequence>
<dbReference type="EMBL" id="BSFQ01000024">
    <property type="protein sequence ID" value="GLL13742.1"/>
    <property type="molecule type" value="Genomic_DNA"/>
</dbReference>